<name>A0A0E1VRS9_BURPE</name>
<sequence length="38" mass="4397">MREESIASRPMHTGRRLYRARRPQQRHGLDRPPAKAGG</sequence>
<evidence type="ECO:0000256" key="1">
    <source>
        <dbReference type="SAM" id="MobiDB-lite"/>
    </source>
</evidence>
<accession>A0A0E1VRS9</accession>
<feature type="region of interest" description="Disordered" evidence="1">
    <location>
        <begin position="1"/>
        <end position="38"/>
    </location>
</feature>
<gene>
    <name evidence="2" type="ORF">BURPS1710A_A1356</name>
</gene>
<reference evidence="3" key="1">
    <citation type="submission" date="2007-08" db="EMBL/GenBank/DDBJ databases">
        <title>Annotation of Burkholderia pseudomallei 1710a.</title>
        <authorList>
            <person name="Harkins D.M."/>
            <person name="DeShazer D."/>
            <person name="Woods D.E."/>
            <person name="Brinkac L.M."/>
            <person name="Brown K.A."/>
            <person name="Hung G.C."/>
            <person name="Tuanyok A."/>
            <person name="Zhang B."/>
            <person name="Nierman W.C."/>
        </authorList>
    </citation>
    <scope>NUCLEOTIDE SEQUENCE [LARGE SCALE GENOMIC DNA]</scope>
    <source>
        <strain evidence="3">1710a</strain>
    </source>
</reference>
<dbReference type="EMBL" id="CM000833">
    <property type="protein sequence ID" value="EET02794.1"/>
    <property type="molecule type" value="Genomic_DNA"/>
</dbReference>
<protein>
    <submittedName>
        <fullName evidence="2">Uncharacterized protein</fullName>
    </submittedName>
</protein>
<feature type="compositionally biased region" description="Basic and acidic residues" evidence="1">
    <location>
        <begin position="27"/>
        <end position="38"/>
    </location>
</feature>
<proteinExistence type="predicted"/>
<dbReference type="Proteomes" id="UP000001812">
    <property type="component" value="Chromosome II"/>
</dbReference>
<evidence type="ECO:0000313" key="3">
    <source>
        <dbReference type="Proteomes" id="UP000001812"/>
    </source>
</evidence>
<evidence type="ECO:0000313" key="2">
    <source>
        <dbReference type="EMBL" id="EET02794.1"/>
    </source>
</evidence>
<dbReference type="HOGENOM" id="CLU_3325653_0_0_4"/>
<organism evidence="2 3">
    <name type="scientific">Burkholderia pseudomallei 1710a</name>
    <dbReference type="NCBI Taxonomy" id="320371"/>
    <lineage>
        <taxon>Bacteria</taxon>
        <taxon>Pseudomonadati</taxon>
        <taxon>Pseudomonadota</taxon>
        <taxon>Betaproteobacteria</taxon>
        <taxon>Burkholderiales</taxon>
        <taxon>Burkholderiaceae</taxon>
        <taxon>Burkholderia</taxon>
        <taxon>pseudomallei group</taxon>
    </lineage>
</organism>
<reference evidence="2 3" key="2">
    <citation type="submission" date="2009-05" db="EMBL/GenBank/DDBJ databases">
        <authorList>
            <person name="Harkins D.M."/>
            <person name="DeShazer D."/>
            <person name="Woods D.E."/>
            <person name="Brinkac L.M."/>
            <person name="Brown K.A."/>
            <person name="Hung G.C."/>
            <person name="Tuanyok A."/>
            <person name="Zhang B."/>
            <person name="Nierman W.C."/>
        </authorList>
    </citation>
    <scope>NUCLEOTIDE SEQUENCE [LARGE SCALE GENOMIC DNA]</scope>
    <source>
        <strain evidence="2 3">1710a</strain>
    </source>
</reference>
<dbReference type="AlphaFoldDB" id="A0A0E1VRS9"/>
<feature type="compositionally biased region" description="Basic residues" evidence="1">
    <location>
        <begin position="12"/>
        <end position="25"/>
    </location>
</feature>